<dbReference type="Gene3D" id="3.40.50.1820">
    <property type="entry name" value="alpha/beta hydrolase"/>
    <property type="match status" value="1"/>
</dbReference>
<name>A0AAW1DCL6_9HEMI</name>
<dbReference type="Pfam" id="PF00561">
    <property type="entry name" value="Abhydrolase_1"/>
    <property type="match status" value="1"/>
</dbReference>
<accession>A0AAW1DCL6</accession>
<dbReference type="GO" id="GO:0016020">
    <property type="term" value="C:membrane"/>
    <property type="evidence" value="ECO:0007669"/>
    <property type="project" value="TreeGrafter"/>
</dbReference>
<comment type="caution">
    <text evidence="4">The sequence shown here is derived from an EMBL/GenBank/DDBJ whole genome shotgun (WGS) entry which is preliminary data.</text>
</comment>
<feature type="domain" description="AB hydrolase-1" evidence="3">
    <location>
        <begin position="27"/>
        <end position="127"/>
    </location>
</feature>
<dbReference type="PRINTS" id="PR00111">
    <property type="entry name" value="ABHYDROLASE"/>
</dbReference>
<dbReference type="InterPro" id="IPR000073">
    <property type="entry name" value="AB_hydrolase_1"/>
</dbReference>
<dbReference type="PANTHER" id="PTHR43798">
    <property type="entry name" value="MONOACYLGLYCEROL LIPASE"/>
    <property type="match status" value="1"/>
</dbReference>
<proteinExistence type="inferred from homology"/>
<evidence type="ECO:0000313" key="4">
    <source>
        <dbReference type="EMBL" id="KAK9507833.1"/>
    </source>
</evidence>
<evidence type="ECO:0000256" key="1">
    <source>
        <dbReference type="ARBA" id="ARBA00008645"/>
    </source>
</evidence>
<sequence>MTEAVEIRIPVPWGHISGKQSGLQGGPIVLCLHGLQDNAGTFDRLIPLLPKNFQYIAIDMPGHGKSSHFDRGVPLVYMNYVFSIKLIVDYYKWNKIILLSHSFGAQISIIFAGLYPEFCEKIVLLDGLTTMLVKDRSIVKHYRRHFDEMQEVENLLNSKEPPSHSYEQALNRFINNRFSPISKESAKILMKRSLVKSGDGYRFSTDQRLKKLFRYPLNQEQFTTILENIRCPCFLIIAKDTFNLMLSRFEGDYNAYLKRLDLAQLLPNFTFKIVDGAHDVHLDNAPLVADNVTGFLLFSKSSM</sequence>
<dbReference type="EMBL" id="JAPXFL010000004">
    <property type="protein sequence ID" value="KAK9507833.1"/>
    <property type="molecule type" value="Genomic_DNA"/>
</dbReference>
<dbReference type="GO" id="GO:0016787">
    <property type="term" value="F:hydrolase activity"/>
    <property type="evidence" value="ECO:0007669"/>
    <property type="project" value="UniProtKB-KW"/>
</dbReference>
<dbReference type="InterPro" id="IPR029058">
    <property type="entry name" value="AB_hydrolase_fold"/>
</dbReference>
<dbReference type="Proteomes" id="UP001461498">
    <property type="component" value="Unassembled WGS sequence"/>
</dbReference>
<keyword evidence="5" id="KW-1185">Reference proteome</keyword>
<dbReference type="PANTHER" id="PTHR43798:SF14">
    <property type="entry name" value="SERINE HYDROLASE-LIKE PROTEIN DDB_G0286239"/>
    <property type="match status" value="1"/>
</dbReference>
<keyword evidence="2" id="KW-0378">Hydrolase</keyword>
<gene>
    <name evidence="4" type="ORF">O3M35_007607</name>
</gene>
<dbReference type="SUPFAM" id="SSF53474">
    <property type="entry name" value="alpha/beta-Hydrolases"/>
    <property type="match status" value="1"/>
</dbReference>
<evidence type="ECO:0000256" key="2">
    <source>
        <dbReference type="ARBA" id="ARBA00022801"/>
    </source>
</evidence>
<protein>
    <recommendedName>
        <fullName evidence="3">AB hydrolase-1 domain-containing protein</fullName>
    </recommendedName>
</protein>
<reference evidence="4 5" key="1">
    <citation type="submission" date="2022-12" db="EMBL/GenBank/DDBJ databases">
        <title>Chromosome-level genome assembly of true bugs.</title>
        <authorList>
            <person name="Ma L."/>
            <person name="Li H."/>
        </authorList>
    </citation>
    <scope>NUCLEOTIDE SEQUENCE [LARGE SCALE GENOMIC DNA]</scope>
    <source>
        <strain evidence="4">Lab_2022b</strain>
    </source>
</reference>
<evidence type="ECO:0000313" key="5">
    <source>
        <dbReference type="Proteomes" id="UP001461498"/>
    </source>
</evidence>
<comment type="similarity">
    <text evidence="1">Belongs to the AB hydrolase superfamily.</text>
</comment>
<organism evidence="4 5">
    <name type="scientific">Rhynocoris fuscipes</name>
    <dbReference type="NCBI Taxonomy" id="488301"/>
    <lineage>
        <taxon>Eukaryota</taxon>
        <taxon>Metazoa</taxon>
        <taxon>Ecdysozoa</taxon>
        <taxon>Arthropoda</taxon>
        <taxon>Hexapoda</taxon>
        <taxon>Insecta</taxon>
        <taxon>Pterygota</taxon>
        <taxon>Neoptera</taxon>
        <taxon>Paraneoptera</taxon>
        <taxon>Hemiptera</taxon>
        <taxon>Heteroptera</taxon>
        <taxon>Panheteroptera</taxon>
        <taxon>Cimicomorpha</taxon>
        <taxon>Reduviidae</taxon>
        <taxon>Harpactorinae</taxon>
        <taxon>Harpactorini</taxon>
        <taxon>Rhynocoris</taxon>
    </lineage>
</organism>
<evidence type="ECO:0000259" key="3">
    <source>
        <dbReference type="Pfam" id="PF00561"/>
    </source>
</evidence>
<dbReference type="AlphaFoldDB" id="A0AAW1DCL6"/>
<dbReference type="InterPro" id="IPR050266">
    <property type="entry name" value="AB_hydrolase_sf"/>
</dbReference>